<accession>A0A2Z6R9A5</accession>
<protein>
    <recommendedName>
        <fullName evidence="5">F-box domain-containing protein</fullName>
    </recommendedName>
</protein>
<dbReference type="AlphaFoldDB" id="A0A2Z6R9A5"/>
<keyword evidence="4" id="KW-1185">Reference proteome</keyword>
<evidence type="ECO:0000256" key="1">
    <source>
        <dbReference type="SAM" id="Phobius"/>
    </source>
</evidence>
<dbReference type="Proteomes" id="UP000247702">
    <property type="component" value="Unassembled WGS sequence"/>
</dbReference>
<reference evidence="2 4" key="1">
    <citation type="submission" date="2017-11" db="EMBL/GenBank/DDBJ databases">
        <title>The genome of Rhizophagus clarus HR1 reveals common genetic basis of auxotrophy among arbuscular mycorrhizal fungi.</title>
        <authorList>
            <person name="Kobayashi Y."/>
        </authorList>
    </citation>
    <scope>NUCLEOTIDE SEQUENCE [LARGE SCALE GENOMIC DNA]</scope>
    <source>
        <strain evidence="2 4">HR1</strain>
    </source>
</reference>
<organism evidence="2 4">
    <name type="scientific">Rhizophagus clarus</name>
    <dbReference type="NCBI Taxonomy" id="94130"/>
    <lineage>
        <taxon>Eukaryota</taxon>
        <taxon>Fungi</taxon>
        <taxon>Fungi incertae sedis</taxon>
        <taxon>Mucoromycota</taxon>
        <taxon>Glomeromycotina</taxon>
        <taxon>Glomeromycetes</taxon>
        <taxon>Glomerales</taxon>
        <taxon>Glomeraceae</taxon>
        <taxon>Rhizophagus</taxon>
    </lineage>
</organism>
<keyword evidence="1" id="KW-0812">Transmembrane</keyword>
<evidence type="ECO:0008006" key="5">
    <source>
        <dbReference type="Google" id="ProtNLM"/>
    </source>
</evidence>
<keyword evidence="1" id="KW-1133">Transmembrane helix</keyword>
<dbReference type="SUPFAM" id="SSF52047">
    <property type="entry name" value="RNI-like"/>
    <property type="match status" value="1"/>
</dbReference>
<dbReference type="EMBL" id="BLAL01000075">
    <property type="protein sequence ID" value="GES84012.1"/>
    <property type="molecule type" value="Genomic_DNA"/>
</dbReference>
<feature type="transmembrane region" description="Helical" evidence="1">
    <location>
        <begin position="447"/>
        <end position="466"/>
    </location>
</feature>
<evidence type="ECO:0000313" key="3">
    <source>
        <dbReference type="EMBL" id="GES84012.1"/>
    </source>
</evidence>
<comment type="caution">
    <text evidence="2">The sequence shown here is derived from an EMBL/GenBank/DDBJ whole genome shotgun (WGS) entry which is preliminary data.</text>
</comment>
<reference evidence="3" key="2">
    <citation type="submission" date="2019-10" db="EMBL/GenBank/DDBJ databases">
        <title>Conservation and host-specific expression of non-tandemly repeated heterogenous ribosome RNA gene in arbuscular mycorrhizal fungi.</title>
        <authorList>
            <person name="Maeda T."/>
            <person name="Kobayashi Y."/>
            <person name="Nakagawa T."/>
            <person name="Ezawa T."/>
            <person name="Yamaguchi K."/>
            <person name="Bino T."/>
            <person name="Nishimoto Y."/>
            <person name="Shigenobu S."/>
            <person name="Kawaguchi M."/>
        </authorList>
    </citation>
    <scope>NUCLEOTIDE SEQUENCE</scope>
    <source>
        <strain evidence="3">HR1</strain>
    </source>
</reference>
<dbReference type="Proteomes" id="UP000615446">
    <property type="component" value="Unassembled WGS sequence"/>
</dbReference>
<name>A0A2Z6R9A5_9GLOM</name>
<evidence type="ECO:0000313" key="4">
    <source>
        <dbReference type="Proteomes" id="UP000247702"/>
    </source>
</evidence>
<keyword evidence="1" id="KW-0472">Membrane</keyword>
<dbReference type="Gene3D" id="3.80.10.10">
    <property type="entry name" value="Ribonuclease Inhibitor"/>
    <property type="match status" value="1"/>
</dbReference>
<dbReference type="EMBL" id="BEXD01002546">
    <property type="protein sequence ID" value="GBB98650.1"/>
    <property type="molecule type" value="Genomic_DNA"/>
</dbReference>
<sequence>MTCQLLADCLDEIFEYLEEDRLTLHSCLLVNRLWCKLTVRILWRNIWNFKSKICQLKAASSILSTLIACLPNESKELLHKNDIFISPPTPKPPLFNYATYCKVLSTYGIDKIVDKVLNDKSLLNYRRSLVANEVFKLFTSQISSLKKLVYHRNGRYHINFSFNYFPGAKDLSELHCESDLPSNFLYQLSQVCHNLQSISINFVSENISNELKELIFSQKNLKNIALSAFDESWSDIIPTLMKHSNSLIKLCLYSDNVNLSLSFVRLFPNLQEIIISFPNLFQVSENFKEFEDSTRSFIDFRKLQYANFSKLQILKIPFYCPRVEYVVKFLENNGKNLQKLYIYRSDKAISLSVANFCPNIKSLYVTFKNDELDILKTIFISCQYLESIKITCGVRHLDKKEVLNTVANYSPKNFHELKIYSSSRSYVSSEDLEAFFISWKNRTPKKLLTLVMIMGGFFTSFNMRIIKKYEKLGVIKFKIKWYDEEEKEEEFVT</sequence>
<dbReference type="OrthoDB" id="2316528at2759"/>
<gene>
    <name evidence="3" type="ORF">RCL2_001115400</name>
    <name evidence="2" type="ORF">RclHR1_03290008</name>
</gene>
<dbReference type="InterPro" id="IPR032675">
    <property type="entry name" value="LRR_dom_sf"/>
</dbReference>
<evidence type="ECO:0000313" key="2">
    <source>
        <dbReference type="EMBL" id="GBB98650.1"/>
    </source>
</evidence>
<proteinExistence type="predicted"/>